<dbReference type="VEuPathDB" id="FungiDB:ACLA_007380"/>
<dbReference type="GeneID" id="4705513"/>
<dbReference type="AlphaFoldDB" id="A1CDQ2"/>
<name>A1CDQ2_ASPCL</name>
<gene>
    <name evidence="1" type="ORF">ACLA_007380</name>
</gene>
<evidence type="ECO:0000313" key="2">
    <source>
        <dbReference type="Proteomes" id="UP000006701"/>
    </source>
</evidence>
<accession>A1CDQ2</accession>
<dbReference type="EMBL" id="DS027051">
    <property type="protein sequence ID" value="EAW11979.1"/>
    <property type="molecule type" value="Genomic_DNA"/>
</dbReference>
<protein>
    <submittedName>
        <fullName evidence="1">Uncharacterized protein</fullName>
    </submittedName>
</protein>
<dbReference type="KEGG" id="act:ACLA_007380"/>
<evidence type="ECO:0000313" key="1">
    <source>
        <dbReference type="EMBL" id="EAW11979.1"/>
    </source>
</evidence>
<dbReference type="HOGENOM" id="CLU_3049897_0_0_1"/>
<dbReference type="RefSeq" id="XP_001273405.1">
    <property type="nucleotide sequence ID" value="XM_001273404.1"/>
</dbReference>
<organism evidence="1 2">
    <name type="scientific">Aspergillus clavatus (strain ATCC 1007 / CBS 513.65 / DSM 816 / NCTC 3887 / NRRL 1 / QM 1276 / 107)</name>
    <dbReference type="NCBI Taxonomy" id="344612"/>
    <lineage>
        <taxon>Eukaryota</taxon>
        <taxon>Fungi</taxon>
        <taxon>Dikarya</taxon>
        <taxon>Ascomycota</taxon>
        <taxon>Pezizomycotina</taxon>
        <taxon>Eurotiomycetes</taxon>
        <taxon>Eurotiomycetidae</taxon>
        <taxon>Eurotiales</taxon>
        <taxon>Aspergillaceae</taxon>
        <taxon>Aspergillus</taxon>
        <taxon>Aspergillus subgen. Fumigati</taxon>
    </lineage>
</organism>
<dbReference type="Proteomes" id="UP000006701">
    <property type="component" value="Unassembled WGS sequence"/>
</dbReference>
<keyword evidence="2" id="KW-1185">Reference proteome</keyword>
<proteinExistence type="predicted"/>
<sequence length="54" mass="5887">MRDDLLGASSPDANLQVFMNPRTSRSLTSAIPAWSSFAQSGHLQQARPDIETRG</sequence>
<reference evidence="1 2" key="1">
    <citation type="journal article" date="2008" name="PLoS Genet.">
        <title>Genomic islands in the pathogenic filamentous fungus Aspergillus fumigatus.</title>
        <authorList>
            <person name="Fedorova N.D."/>
            <person name="Khaldi N."/>
            <person name="Joardar V.S."/>
            <person name="Maiti R."/>
            <person name="Amedeo P."/>
            <person name="Anderson M.J."/>
            <person name="Crabtree J."/>
            <person name="Silva J.C."/>
            <person name="Badger J.H."/>
            <person name="Albarraq A."/>
            <person name="Angiuoli S."/>
            <person name="Bussey H."/>
            <person name="Bowyer P."/>
            <person name="Cotty P.J."/>
            <person name="Dyer P.S."/>
            <person name="Egan A."/>
            <person name="Galens K."/>
            <person name="Fraser-Liggett C.M."/>
            <person name="Haas B.J."/>
            <person name="Inman J.M."/>
            <person name="Kent R."/>
            <person name="Lemieux S."/>
            <person name="Malavazi I."/>
            <person name="Orvis J."/>
            <person name="Roemer T."/>
            <person name="Ronning C.M."/>
            <person name="Sundaram J.P."/>
            <person name="Sutton G."/>
            <person name="Turner G."/>
            <person name="Venter J.C."/>
            <person name="White O.R."/>
            <person name="Whitty B.R."/>
            <person name="Youngman P."/>
            <person name="Wolfe K.H."/>
            <person name="Goldman G.H."/>
            <person name="Wortman J.R."/>
            <person name="Jiang B."/>
            <person name="Denning D.W."/>
            <person name="Nierman W.C."/>
        </authorList>
    </citation>
    <scope>NUCLEOTIDE SEQUENCE [LARGE SCALE GENOMIC DNA]</scope>
    <source>
        <strain evidence="2">ATCC 1007 / CBS 513.65 / DSM 816 / NCTC 3887 / NRRL 1</strain>
    </source>
</reference>